<dbReference type="InterPro" id="IPR002850">
    <property type="entry name" value="PIN_toxin-like"/>
</dbReference>
<dbReference type="Proteomes" id="UP000177382">
    <property type="component" value="Unassembled WGS sequence"/>
</dbReference>
<dbReference type="STRING" id="1802485.A2V97_01710"/>
<dbReference type="SUPFAM" id="SSF88723">
    <property type="entry name" value="PIN domain-like"/>
    <property type="match status" value="1"/>
</dbReference>
<dbReference type="PANTHER" id="PTHR34610:SF3">
    <property type="entry name" value="SSL7007 PROTEIN"/>
    <property type="match status" value="1"/>
</dbReference>
<dbReference type="InterPro" id="IPR029060">
    <property type="entry name" value="PIN-like_dom_sf"/>
</dbReference>
<accession>A0A1F7XJY4</accession>
<feature type="domain" description="PIN" evidence="1">
    <location>
        <begin position="4"/>
        <end position="115"/>
    </location>
</feature>
<protein>
    <submittedName>
        <fullName evidence="2">Putative toxin-antitoxin system toxin component, PIN family</fullName>
    </submittedName>
</protein>
<dbReference type="Pfam" id="PF13470">
    <property type="entry name" value="PIN_3"/>
    <property type="match status" value="1"/>
</dbReference>
<gene>
    <name evidence="2" type="ORF">A2V97_01710</name>
</gene>
<reference evidence="2 3" key="1">
    <citation type="journal article" date="2016" name="Nat. Commun.">
        <title>Thousands of microbial genomes shed light on interconnected biogeochemical processes in an aquifer system.</title>
        <authorList>
            <person name="Anantharaman K."/>
            <person name="Brown C.T."/>
            <person name="Hug L.A."/>
            <person name="Sharon I."/>
            <person name="Castelle C.J."/>
            <person name="Probst A.J."/>
            <person name="Thomas B.C."/>
            <person name="Singh A."/>
            <person name="Wilkins M.J."/>
            <person name="Karaoz U."/>
            <person name="Brodie E.L."/>
            <person name="Williams K.H."/>
            <person name="Hubbard S.S."/>
            <person name="Banfield J.F."/>
        </authorList>
    </citation>
    <scope>NUCLEOTIDE SEQUENCE [LARGE SCALE GENOMIC DNA]</scope>
</reference>
<comment type="caution">
    <text evidence="2">The sequence shown here is derived from an EMBL/GenBank/DDBJ whole genome shotgun (WGS) entry which is preliminary data.</text>
</comment>
<dbReference type="EMBL" id="MGFX01000006">
    <property type="protein sequence ID" value="OGM15327.1"/>
    <property type="molecule type" value="Genomic_DNA"/>
</dbReference>
<proteinExistence type="predicted"/>
<dbReference type="SMART" id="SM00670">
    <property type="entry name" value="PINc"/>
    <property type="match status" value="1"/>
</dbReference>
<sequence>MNLPRVILDTNVYISGLLYGGNPLSCLELAREKKIRIFTSRAQILELSQKLYTKFDWKEDDIKKLIKSIGLFTELIEPKHSITLIEKDESDNRVLEIAKEIGADFIISGDKKHILPLKKFEGTKIISAADFIKQFTPEN</sequence>
<evidence type="ECO:0000259" key="1">
    <source>
        <dbReference type="SMART" id="SM00670"/>
    </source>
</evidence>
<name>A0A1F7XJY4_9BACT</name>
<dbReference type="NCBIfam" id="TIGR00305">
    <property type="entry name" value="putative toxin-antitoxin system toxin component, PIN family"/>
    <property type="match status" value="1"/>
</dbReference>
<dbReference type="AlphaFoldDB" id="A0A1F7XJY4"/>
<evidence type="ECO:0000313" key="3">
    <source>
        <dbReference type="Proteomes" id="UP000177382"/>
    </source>
</evidence>
<dbReference type="PANTHER" id="PTHR34610">
    <property type="entry name" value="SSL7007 PROTEIN"/>
    <property type="match status" value="1"/>
</dbReference>
<evidence type="ECO:0000313" key="2">
    <source>
        <dbReference type="EMBL" id="OGM15327.1"/>
    </source>
</evidence>
<organism evidence="2 3">
    <name type="scientific">Candidatus Woesebacteria bacterium RBG_16_42_24</name>
    <dbReference type="NCBI Taxonomy" id="1802485"/>
    <lineage>
        <taxon>Bacteria</taxon>
        <taxon>Candidatus Woeseibacteriota</taxon>
    </lineage>
</organism>
<dbReference type="InterPro" id="IPR002716">
    <property type="entry name" value="PIN_dom"/>
</dbReference>